<proteinExistence type="predicted"/>
<keyword evidence="2" id="KW-1185">Reference proteome</keyword>
<name>A0AAV4PMW2_9ARAC</name>
<evidence type="ECO:0000313" key="1">
    <source>
        <dbReference type="EMBL" id="GIX97725.1"/>
    </source>
</evidence>
<accession>A0AAV4PMW2</accession>
<sequence length="104" mass="11887">MEENNVLHLTTIWRKCQKEVQQLPSDGSQSRISSMICLKSCKGSSSCEQTGLEYYQQQIINQLVCNTCRTLNGDSDHHRRREKQQSELLARLRRREGGMTSAGS</sequence>
<organism evidence="1 2">
    <name type="scientific">Caerostris darwini</name>
    <dbReference type="NCBI Taxonomy" id="1538125"/>
    <lineage>
        <taxon>Eukaryota</taxon>
        <taxon>Metazoa</taxon>
        <taxon>Ecdysozoa</taxon>
        <taxon>Arthropoda</taxon>
        <taxon>Chelicerata</taxon>
        <taxon>Arachnida</taxon>
        <taxon>Araneae</taxon>
        <taxon>Araneomorphae</taxon>
        <taxon>Entelegynae</taxon>
        <taxon>Araneoidea</taxon>
        <taxon>Araneidae</taxon>
        <taxon>Caerostris</taxon>
    </lineage>
</organism>
<reference evidence="1 2" key="1">
    <citation type="submission" date="2021-06" db="EMBL/GenBank/DDBJ databases">
        <title>Caerostris darwini draft genome.</title>
        <authorList>
            <person name="Kono N."/>
            <person name="Arakawa K."/>
        </authorList>
    </citation>
    <scope>NUCLEOTIDE SEQUENCE [LARGE SCALE GENOMIC DNA]</scope>
</reference>
<comment type="caution">
    <text evidence="1">The sequence shown here is derived from an EMBL/GenBank/DDBJ whole genome shotgun (WGS) entry which is preliminary data.</text>
</comment>
<dbReference type="Proteomes" id="UP001054837">
    <property type="component" value="Unassembled WGS sequence"/>
</dbReference>
<gene>
    <name evidence="1" type="ORF">CDAR_68491</name>
</gene>
<dbReference type="EMBL" id="BPLQ01003067">
    <property type="protein sequence ID" value="GIX97725.1"/>
    <property type="molecule type" value="Genomic_DNA"/>
</dbReference>
<dbReference type="AlphaFoldDB" id="A0AAV4PMW2"/>
<protein>
    <submittedName>
        <fullName evidence="1">Uncharacterized protein</fullName>
    </submittedName>
</protein>
<evidence type="ECO:0000313" key="2">
    <source>
        <dbReference type="Proteomes" id="UP001054837"/>
    </source>
</evidence>